<dbReference type="InterPro" id="IPR015590">
    <property type="entry name" value="Aldehyde_DH_dom"/>
</dbReference>
<dbReference type="SUPFAM" id="SSF53720">
    <property type="entry name" value="ALDH-like"/>
    <property type="match status" value="1"/>
</dbReference>
<dbReference type="AlphaFoldDB" id="A0A1G8EGR1"/>
<dbReference type="Gene3D" id="3.40.309.10">
    <property type="entry name" value="Aldehyde Dehydrogenase, Chain A, domain 2"/>
    <property type="match status" value="1"/>
</dbReference>
<dbReference type="PROSITE" id="PS00687">
    <property type="entry name" value="ALDEHYDE_DEHYDR_GLU"/>
    <property type="match status" value="1"/>
</dbReference>
<dbReference type="InterPro" id="IPR016161">
    <property type="entry name" value="Ald_DH/histidinol_DH"/>
</dbReference>
<dbReference type="EMBL" id="FNDE01000044">
    <property type="protein sequence ID" value="SDH69105.1"/>
    <property type="molecule type" value="Genomic_DNA"/>
</dbReference>
<protein>
    <recommendedName>
        <fullName evidence="2">L-glutamate gamma-semialdehyde dehydrogenase</fullName>
        <ecNumber evidence="2">1.2.1.88</ecNumber>
    </recommendedName>
</protein>
<dbReference type="PANTHER" id="PTHR42862:SF1">
    <property type="entry name" value="DELTA-1-PYRROLINE-5-CARBOXYLATE DEHYDROGENASE 2, ISOFORM A-RELATED"/>
    <property type="match status" value="1"/>
</dbReference>
<dbReference type="Proteomes" id="UP000198956">
    <property type="component" value="Unassembled WGS sequence"/>
</dbReference>
<comment type="similarity">
    <text evidence="7">Belongs to the aldehyde dehydrogenase family.</text>
</comment>
<dbReference type="InterPro" id="IPR016160">
    <property type="entry name" value="Ald_DH_CS_CYS"/>
</dbReference>
<evidence type="ECO:0000256" key="7">
    <source>
        <dbReference type="RuleBase" id="RU003345"/>
    </source>
</evidence>
<feature type="non-terminal residue" evidence="9">
    <location>
        <position position="1"/>
    </location>
</feature>
<dbReference type="PROSITE" id="PS00070">
    <property type="entry name" value="ALDEHYDE_DEHYDR_CYS"/>
    <property type="match status" value="1"/>
</dbReference>
<dbReference type="RefSeq" id="WP_139185007.1">
    <property type="nucleotide sequence ID" value="NZ_FNDE01000044.1"/>
</dbReference>
<comment type="pathway">
    <text evidence="1">Amino-acid degradation; L-proline degradation into L-glutamate; L-glutamate from L-proline: step 2/2.</text>
</comment>
<proteinExistence type="inferred from homology"/>
<dbReference type="GO" id="GO:0004657">
    <property type="term" value="F:proline dehydrogenase activity"/>
    <property type="evidence" value="ECO:0007669"/>
    <property type="project" value="UniProtKB-ARBA"/>
</dbReference>
<evidence type="ECO:0000313" key="9">
    <source>
        <dbReference type="EMBL" id="SDH69105.1"/>
    </source>
</evidence>
<dbReference type="GO" id="GO:0010133">
    <property type="term" value="P:L-proline catabolic process to L-glutamate"/>
    <property type="evidence" value="ECO:0007669"/>
    <property type="project" value="TreeGrafter"/>
</dbReference>
<dbReference type="InterPro" id="IPR016163">
    <property type="entry name" value="Ald_DH_C"/>
</dbReference>
<sequence>RQMIELQDRGRQTLVHLPGEDNHLDYIPLGVGFIIPPWNFALAIVVGMTTSAIVTGNTVILKPASQTPVIAYKFYELLVEAGLPAGVVNFLPGRPEVIGDYLVDHPKTRFISFTGSRAVGLRIHERSSKVKPGQIWMKRLVAEMGGKDAIIVDKDADLELAAQNIVASAFGFSGQKCSACSRAIVHEDVYETVLNRVVEITKGLKVGDVRDASNYTGPVIDEKAFNKVMEYVEIGKQEGRLVLGGKPAGDEGYFIEPTIFADVAPNARIMQEEIFGPFVAFTKVRDFDHALEVANNTEYGLTGSVFTRNREHMARARAEFHVGNLYINRKCTGAIVGVHPFGGFNMSGTDSKAGGPDYLLQFTQPKLISEVL</sequence>
<accession>A0A1G8EGR1</accession>
<evidence type="ECO:0000256" key="4">
    <source>
        <dbReference type="ARBA" id="ARBA00023027"/>
    </source>
</evidence>
<evidence type="ECO:0000256" key="6">
    <source>
        <dbReference type="PROSITE-ProRule" id="PRU10007"/>
    </source>
</evidence>
<dbReference type="InterPro" id="IPR050485">
    <property type="entry name" value="Proline_metab_enzyme"/>
</dbReference>
<dbReference type="GO" id="GO:0003842">
    <property type="term" value="F:L-glutamate gamma-semialdehyde dehydrogenase activity"/>
    <property type="evidence" value="ECO:0007669"/>
    <property type="project" value="UniProtKB-EC"/>
</dbReference>
<comment type="catalytic activity">
    <reaction evidence="5">
        <text>L-glutamate 5-semialdehyde + NAD(+) + H2O = L-glutamate + NADH + 2 H(+)</text>
        <dbReference type="Rhea" id="RHEA:30235"/>
        <dbReference type="ChEBI" id="CHEBI:15377"/>
        <dbReference type="ChEBI" id="CHEBI:15378"/>
        <dbReference type="ChEBI" id="CHEBI:29985"/>
        <dbReference type="ChEBI" id="CHEBI:57540"/>
        <dbReference type="ChEBI" id="CHEBI:57945"/>
        <dbReference type="ChEBI" id="CHEBI:58066"/>
        <dbReference type="EC" id="1.2.1.88"/>
    </reaction>
</comment>
<dbReference type="OrthoDB" id="20170at2"/>
<name>A0A1G8EGR1_ANETH</name>
<evidence type="ECO:0000313" key="10">
    <source>
        <dbReference type="Proteomes" id="UP000198956"/>
    </source>
</evidence>
<gene>
    <name evidence="9" type="ORF">SAMN04489735_10441</name>
</gene>
<organism evidence="9 10">
    <name type="scientific">Aneurinibacillus thermoaerophilus</name>
    <dbReference type="NCBI Taxonomy" id="143495"/>
    <lineage>
        <taxon>Bacteria</taxon>
        <taxon>Bacillati</taxon>
        <taxon>Bacillota</taxon>
        <taxon>Bacilli</taxon>
        <taxon>Bacillales</taxon>
        <taxon>Paenibacillaceae</taxon>
        <taxon>Aneurinibacillus group</taxon>
        <taxon>Aneurinibacillus</taxon>
    </lineage>
</organism>
<dbReference type="InterPro" id="IPR016162">
    <property type="entry name" value="Ald_DH_N"/>
</dbReference>
<dbReference type="EC" id="1.2.1.88" evidence="2"/>
<dbReference type="Gene3D" id="3.40.605.10">
    <property type="entry name" value="Aldehyde Dehydrogenase, Chain A, domain 1"/>
    <property type="match status" value="1"/>
</dbReference>
<evidence type="ECO:0000259" key="8">
    <source>
        <dbReference type="Pfam" id="PF00171"/>
    </source>
</evidence>
<dbReference type="InterPro" id="IPR029510">
    <property type="entry name" value="Ald_DH_CS_GLU"/>
</dbReference>
<evidence type="ECO:0000256" key="2">
    <source>
        <dbReference type="ARBA" id="ARBA00012884"/>
    </source>
</evidence>
<evidence type="ECO:0000256" key="5">
    <source>
        <dbReference type="ARBA" id="ARBA00048142"/>
    </source>
</evidence>
<keyword evidence="4" id="KW-0520">NAD</keyword>
<feature type="active site" evidence="6">
    <location>
        <position position="143"/>
    </location>
</feature>
<feature type="domain" description="Aldehyde dehydrogenase" evidence="8">
    <location>
        <begin position="16"/>
        <end position="367"/>
    </location>
</feature>
<keyword evidence="3 7" id="KW-0560">Oxidoreductase</keyword>
<evidence type="ECO:0000256" key="1">
    <source>
        <dbReference type="ARBA" id="ARBA00004786"/>
    </source>
</evidence>
<evidence type="ECO:0000256" key="3">
    <source>
        <dbReference type="ARBA" id="ARBA00023002"/>
    </source>
</evidence>
<dbReference type="GO" id="GO:0009898">
    <property type="term" value="C:cytoplasmic side of plasma membrane"/>
    <property type="evidence" value="ECO:0007669"/>
    <property type="project" value="TreeGrafter"/>
</dbReference>
<dbReference type="FunFam" id="3.40.309.10:FF:000005">
    <property type="entry name" value="1-pyrroline-5-carboxylate dehydrogenase 1"/>
    <property type="match status" value="1"/>
</dbReference>
<dbReference type="PANTHER" id="PTHR42862">
    <property type="entry name" value="DELTA-1-PYRROLINE-5-CARBOXYLATE DEHYDROGENASE 1, ISOFORM A-RELATED"/>
    <property type="match status" value="1"/>
</dbReference>
<dbReference type="Pfam" id="PF00171">
    <property type="entry name" value="Aldedh"/>
    <property type="match status" value="1"/>
</dbReference>
<reference evidence="9 10" key="1">
    <citation type="submission" date="2016-10" db="EMBL/GenBank/DDBJ databases">
        <authorList>
            <person name="de Groot N.N."/>
        </authorList>
    </citation>
    <scope>NUCLEOTIDE SEQUENCE [LARGE SCALE GENOMIC DNA]</scope>
    <source>
        <strain evidence="9 10">L 420-91</strain>
    </source>
</reference>